<dbReference type="PROSITE" id="PS50011">
    <property type="entry name" value="PROTEIN_KINASE_DOM"/>
    <property type="match status" value="1"/>
</dbReference>
<dbReference type="InParanoid" id="A0A251V5P4"/>
<feature type="domain" description="Protein kinase" evidence="9">
    <location>
        <begin position="1"/>
        <end position="235"/>
    </location>
</feature>
<dbReference type="PIRSF" id="PIRSF000654">
    <property type="entry name" value="Integrin-linked_kinase"/>
    <property type="match status" value="1"/>
</dbReference>
<evidence type="ECO:0000259" key="9">
    <source>
        <dbReference type="PROSITE" id="PS50011"/>
    </source>
</evidence>
<evidence type="ECO:0000313" key="10">
    <source>
        <dbReference type="EMBL" id="OTG30426.1"/>
    </source>
</evidence>
<evidence type="ECO:0000256" key="8">
    <source>
        <dbReference type="ARBA" id="ARBA00048679"/>
    </source>
</evidence>
<dbReference type="PANTHER" id="PTHR48005:SF95">
    <property type="entry name" value="PROTEIN KINASE DOMAIN-CONTAINING PROTEIN"/>
    <property type="match status" value="1"/>
</dbReference>
<keyword evidence="2" id="KW-0723">Serine/threonine-protein kinase</keyword>
<dbReference type="Proteomes" id="UP000215914">
    <property type="component" value="Chromosome 3"/>
</dbReference>
<keyword evidence="3" id="KW-0808">Transferase</keyword>
<reference evidence="11" key="1">
    <citation type="journal article" date="2017" name="Nature">
        <title>The sunflower genome provides insights into oil metabolism, flowering and Asterid evolution.</title>
        <authorList>
            <person name="Badouin H."/>
            <person name="Gouzy J."/>
            <person name="Grassa C.J."/>
            <person name="Murat F."/>
            <person name="Staton S.E."/>
            <person name="Cottret L."/>
            <person name="Lelandais-Briere C."/>
            <person name="Owens G.L."/>
            <person name="Carrere S."/>
            <person name="Mayjonade B."/>
            <person name="Legrand L."/>
            <person name="Gill N."/>
            <person name="Kane N.C."/>
            <person name="Bowers J.E."/>
            <person name="Hubner S."/>
            <person name="Bellec A."/>
            <person name="Berard A."/>
            <person name="Berges H."/>
            <person name="Blanchet N."/>
            <person name="Boniface M.C."/>
            <person name="Brunel D."/>
            <person name="Catrice O."/>
            <person name="Chaidir N."/>
            <person name="Claudel C."/>
            <person name="Donnadieu C."/>
            <person name="Faraut T."/>
            <person name="Fievet G."/>
            <person name="Helmstetter N."/>
            <person name="King M."/>
            <person name="Knapp S.J."/>
            <person name="Lai Z."/>
            <person name="Le Paslier M.C."/>
            <person name="Lippi Y."/>
            <person name="Lorenzon L."/>
            <person name="Mandel J.R."/>
            <person name="Marage G."/>
            <person name="Marchand G."/>
            <person name="Marquand E."/>
            <person name="Bret-Mestries E."/>
            <person name="Morien E."/>
            <person name="Nambeesan S."/>
            <person name="Nguyen T."/>
            <person name="Pegot-Espagnet P."/>
            <person name="Pouilly N."/>
            <person name="Raftis F."/>
            <person name="Sallet E."/>
            <person name="Schiex T."/>
            <person name="Thomas J."/>
            <person name="Vandecasteele C."/>
            <person name="Vares D."/>
            <person name="Vear F."/>
            <person name="Vautrin S."/>
            <person name="Crespi M."/>
            <person name="Mangin B."/>
            <person name="Burke J.M."/>
            <person name="Salse J."/>
            <person name="Munos S."/>
            <person name="Vincourt P."/>
            <person name="Rieseberg L.H."/>
            <person name="Langlade N.B."/>
        </authorList>
    </citation>
    <scope>NUCLEOTIDE SEQUENCE [LARGE SCALE GENOMIC DNA]</scope>
    <source>
        <strain evidence="11">cv. SF193</strain>
    </source>
</reference>
<dbReference type="PANTHER" id="PTHR48005">
    <property type="entry name" value="LEUCINE RICH REPEAT KINASE 2"/>
    <property type="match status" value="1"/>
</dbReference>
<dbReference type="AlphaFoldDB" id="A0A251V5P4"/>
<dbReference type="InterPro" id="IPR051420">
    <property type="entry name" value="Ser_Thr_Kinases_DiverseReg"/>
</dbReference>
<dbReference type="Gene3D" id="1.10.510.10">
    <property type="entry name" value="Transferase(Phosphotransferase) domain 1"/>
    <property type="match status" value="1"/>
</dbReference>
<dbReference type="OMA" id="INEYMAR"/>
<accession>A0A251V5P4</accession>
<name>A0A251V5P4_HELAN</name>
<dbReference type="STRING" id="4232.A0A251V5P4"/>
<keyword evidence="5" id="KW-0418">Kinase</keyword>
<gene>
    <name evidence="10" type="ORF">HannXRQ_Chr03g0064371</name>
</gene>
<dbReference type="GO" id="GO:0005524">
    <property type="term" value="F:ATP binding"/>
    <property type="evidence" value="ECO:0007669"/>
    <property type="project" value="UniProtKB-KW"/>
</dbReference>
<proteinExistence type="predicted"/>
<dbReference type="Pfam" id="PF00069">
    <property type="entry name" value="Pkinase"/>
    <property type="match status" value="1"/>
</dbReference>
<dbReference type="GO" id="GO:0004672">
    <property type="term" value="F:protein kinase activity"/>
    <property type="evidence" value="ECO:0000318"/>
    <property type="project" value="GO_Central"/>
</dbReference>
<evidence type="ECO:0000256" key="7">
    <source>
        <dbReference type="ARBA" id="ARBA00047899"/>
    </source>
</evidence>
<dbReference type="InterPro" id="IPR011009">
    <property type="entry name" value="Kinase-like_dom_sf"/>
</dbReference>
<evidence type="ECO:0000256" key="4">
    <source>
        <dbReference type="ARBA" id="ARBA00022741"/>
    </source>
</evidence>
<evidence type="ECO:0000256" key="2">
    <source>
        <dbReference type="ARBA" id="ARBA00022527"/>
    </source>
</evidence>
<dbReference type="EC" id="2.7.11.1" evidence="1"/>
<organism evidence="10 11">
    <name type="scientific">Helianthus annuus</name>
    <name type="common">Common sunflower</name>
    <dbReference type="NCBI Taxonomy" id="4232"/>
    <lineage>
        <taxon>Eukaryota</taxon>
        <taxon>Viridiplantae</taxon>
        <taxon>Streptophyta</taxon>
        <taxon>Embryophyta</taxon>
        <taxon>Tracheophyta</taxon>
        <taxon>Spermatophyta</taxon>
        <taxon>Magnoliopsida</taxon>
        <taxon>eudicotyledons</taxon>
        <taxon>Gunneridae</taxon>
        <taxon>Pentapetalae</taxon>
        <taxon>asterids</taxon>
        <taxon>campanulids</taxon>
        <taxon>Asterales</taxon>
        <taxon>Asteraceae</taxon>
        <taxon>Asteroideae</taxon>
        <taxon>Heliantheae alliance</taxon>
        <taxon>Heliantheae</taxon>
        <taxon>Helianthus</taxon>
    </lineage>
</organism>
<dbReference type="GO" id="GO:0004674">
    <property type="term" value="F:protein serine/threonine kinase activity"/>
    <property type="evidence" value="ECO:0007669"/>
    <property type="project" value="UniProtKB-KW"/>
</dbReference>
<comment type="catalytic activity">
    <reaction evidence="7">
        <text>L-threonyl-[protein] + ATP = O-phospho-L-threonyl-[protein] + ADP + H(+)</text>
        <dbReference type="Rhea" id="RHEA:46608"/>
        <dbReference type="Rhea" id="RHEA-COMP:11060"/>
        <dbReference type="Rhea" id="RHEA-COMP:11605"/>
        <dbReference type="ChEBI" id="CHEBI:15378"/>
        <dbReference type="ChEBI" id="CHEBI:30013"/>
        <dbReference type="ChEBI" id="CHEBI:30616"/>
        <dbReference type="ChEBI" id="CHEBI:61977"/>
        <dbReference type="ChEBI" id="CHEBI:456216"/>
        <dbReference type="EC" id="2.7.11.1"/>
    </reaction>
</comment>
<evidence type="ECO:0000313" key="11">
    <source>
        <dbReference type="Proteomes" id="UP000215914"/>
    </source>
</evidence>
<dbReference type="EMBL" id="CM007892">
    <property type="protein sequence ID" value="OTG30426.1"/>
    <property type="molecule type" value="Genomic_DNA"/>
</dbReference>
<evidence type="ECO:0000256" key="1">
    <source>
        <dbReference type="ARBA" id="ARBA00012513"/>
    </source>
</evidence>
<comment type="catalytic activity">
    <reaction evidence="8">
        <text>L-seryl-[protein] + ATP = O-phospho-L-seryl-[protein] + ADP + H(+)</text>
        <dbReference type="Rhea" id="RHEA:17989"/>
        <dbReference type="Rhea" id="RHEA-COMP:9863"/>
        <dbReference type="Rhea" id="RHEA-COMP:11604"/>
        <dbReference type="ChEBI" id="CHEBI:15378"/>
        <dbReference type="ChEBI" id="CHEBI:29999"/>
        <dbReference type="ChEBI" id="CHEBI:30616"/>
        <dbReference type="ChEBI" id="CHEBI:83421"/>
        <dbReference type="ChEBI" id="CHEBI:456216"/>
        <dbReference type="EC" id="2.7.11.1"/>
    </reaction>
</comment>
<dbReference type="PROSITE" id="PS00109">
    <property type="entry name" value="PROTEIN_KINASE_TYR"/>
    <property type="match status" value="1"/>
</dbReference>
<protein>
    <recommendedName>
        <fullName evidence="1">non-specific serine/threonine protein kinase</fullName>
        <ecNumber evidence="1">2.7.11.1</ecNumber>
    </recommendedName>
</protein>
<dbReference type="InterPro" id="IPR008266">
    <property type="entry name" value="Tyr_kinase_AS"/>
</dbReference>
<evidence type="ECO:0000256" key="5">
    <source>
        <dbReference type="ARBA" id="ARBA00022777"/>
    </source>
</evidence>
<dbReference type="SUPFAM" id="SSF56112">
    <property type="entry name" value="Protein kinase-like (PK-like)"/>
    <property type="match status" value="1"/>
</dbReference>
<dbReference type="InterPro" id="IPR000719">
    <property type="entry name" value="Prot_kinase_dom"/>
</dbReference>
<evidence type="ECO:0000256" key="6">
    <source>
        <dbReference type="ARBA" id="ARBA00022840"/>
    </source>
</evidence>
<keyword evidence="4" id="KW-0547">Nucleotide-binding</keyword>
<keyword evidence="6" id="KW-0067">ATP-binding</keyword>
<evidence type="ECO:0000256" key="3">
    <source>
        <dbReference type="ARBA" id="ARBA00022679"/>
    </source>
</evidence>
<keyword evidence="11" id="KW-1185">Reference proteome</keyword>
<sequence length="245" mass="27424">MVQVPWMEQFHSCLINHDEFINEIKALTRIRHRNIIKLLGYCSHSQNSFLVYEYLQGGSLADVLQDKNAQLLDWTMRVNIIKGVAYALSYMHHDCSPAIIHRDISSKNILLDSEYEACVSDFGTSKILNPDSSNWTNIAGTFGYLAPEKCDVYSFGVLVMEILKGQHPGDIITSLASTTTEAVKLTDLVDHRLLVPLPEVKEVITSILILAIKCVNSNPEVRPTMLEVSQKIACVISNKYKGADV</sequence>
<dbReference type="FunFam" id="1.10.510.10:FF:001023">
    <property type="entry name" value="Os07g0541700 protein"/>
    <property type="match status" value="1"/>
</dbReference>